<evidence type="ECO:0000256" key="3">
    <source>
        <dbReference type="ARBA" id="ARBA00023157"/>
    </source>
</evidence>
<evidence type="ECO:0007829" key="11">
    <source>
        <dbReference type="PeptideAtlas" id="B7PDD0"/>
    </source>
</evidence>
<protein>
    <recommendedName>
        <fullName evidence="7">Ig-like domain-containing protein</fullName>
    </recommendedName>
</protein>
<dbReference type="EMBL" id="ABJB010492340">
    <property type="status" value="NOT_ANNOTATED_CDS"/>
    <property type="molecule type" value="Genomic_DNA"/>
</dbReference>
<proteinExistence type="evidence at protein level"/>
<dbReference type="PROSITE" id="PS50835">
    <property type="entry name" value="IG_LIKE"/>
    <property type="match status" value="1"/>
</dbReference>
<dbReference type="EMBL" id="ABJB011020622">
    <property type="status" value="NOT_ANNOTATED_CDS"/>
    <property type="molecule type" value="Genomic_DNA"/>
</dbReference>
<dbReference type="GO" id="GO:0016020">
    <property type="term" value="C:membrane"/>
    <property type="evidence" value="ECO:0007669"/>
    <property type="project" value="UniProtKB-SubCell"/>
</dbReference>
<dbReference type="InterPro" id="IPR007110">
    <property type="entry name" value="Ig-like_dom"/>
</dbReference>
<dbReference type="Gene3D" id="2.60.40.10">
    <property type="entry name" value="Immunoglobulins"/>
    <property type="match status" value="2"/>
</dbReference>
<dbReference type="Pfam" id="PF13927">
    <property type="entry name" value="Ig_3"/>
    <property type="match status" value="2"/>
</dbReference>
<feature type="region of interest" description="Disordered" evidence="6">
    <location>
        <begin position="79"/>
        <end position="106"/>
    </location>
</feature>
<dbReference type="EMBL" id="ABJB010717557">
    <property type="status" value="NOT_ANNOTATED_CDS"/>
    <property type="molecule type" value="Genomic_DNA"/>
</dbReference>
<feature type="domain" description="Ig-like" evidence="7">
    <location>
        <begin position="8"/>
        <end position="80"/>
    </location>
</feature>
<name>B7PDD0_IXOSC</name>
<dbReference type="Proteomes" id="UP000001555">
    <property type="component" value="Unassembled WGS sequence"/>
</dbReference>
<keyword evidence="2" id="KW-0472">Membrane</keyword>
<keyword evidence="5" id="KW-0393">Immunoglobulin domain</keyword>
<dbReference type="InterPro" id="IPR013783">
    <property type="entry name" value="Ig-like_fold"/>
</dbReference>
<dbReference type="SUPFAM" id="SSF48726">
    <property type="entry name" value="Immunoglobulin"/>
    <property type="match status" value="2"/>
</dbReference>
<dbReference type="PANTHER" id="PTHR11640">
    <property type="entry name" value="NEPHRIN"/>
    <property type="match status" value="1"/>
</dbReference>
<accession>B7PDD0</accession>
<dbReference type="AlphaFoldDB" id="B7PDD0"/>
<comment type="subcellular location">
    <subcellularLocation>
        <location evidence="1">Membrane</location>
        <topology evidence="1">Single-pass type I membrane protein</topology>
    </subcellularLocation>
</comment>
<dbReference type="EMBL" id="ABJB010006227">
    <property type="status" value="NOT_ANNOTATED_CDS"/>
    <property type="molecule type" value="Genomic_DNA"/>
</dbReference>
<keyword evidence="4" id="KW-0325">Glycoprotein</keyword>
<evidence type="ECO:0000313" key="9">
    <source>
        <dbReference type="EnsemblMetazoa" id="ISCW003017-PA"/>
    </source>
</evidence>
<evidence type="ECO:0000256" key="1">
    <source>
        <dbReference type="ARBA" id="ARBA00004479"/>
    </source>
</evidence>
<keyword evidence="3" id="KW-1015">Disulfide bond</keyword>
<keyword evidence="11" id="KW-1267">Proteomics identification</keyword>
<dbReference type="HOGENOM" id="CLU_2226054_0_0_1"/>
<dbReference type="VEuPathDB" id="VectorBase:ISCW003017"/>
<gene>
    <name evidence="8" type="ORF">IscW_ISCW003017</name>
</gene>
<dbReference type="PANTHER" id="PTHR11640:SF164">
    <property type="entry name" value="MAM DOMAIN-CONTAINING GLYCOSYLPHOSPHATIDYLINOSITOL ANCHOR PROTEIN 1"/>
    <property type="match status" value="1"/>
</dbReference>
<dbReference type="InParanoid" id="B7PDD0"/>
<dbReference type="EnsemblMetazoa" id="ISCW003017-RA">
    <property type="protein sequence ID" value="ISCW003017-PA"/>
    <property type="gene ID" value="ISCW003017"/>
</dbReference>
<evidence type="ECO:0000256" key="6">
    <source>
        <dbReference type="SAM" id="MobiDB-lite"/>
    </source>
</evidence>
<dbReference type="InterPro" id="IPR036179">
    <property type="entry name" value="Ig-like_dom_sf"/>
</dbReference>
<evidence type="ECO:0000259" key="7">
    <source>
        <dbReference type="PROSITE" id="PS50835"/>
    </source>
</evidence>
<dbReference type="EMBL" id="ABJB010998399">
    <property type="status" value="NOT_ANNOTATED_CDS"/>
    <property type="molecule type" value="Genomic_DNA"/>
</dbReference>
<dbReference type="VEuPathDB" id="VectorBase:ISCI003017"/>
<sequence length="106" mass="11270">MSIGEEVPAKIEGGRSVFNVSAGDSVVLSCTARGDPPPLITWSKDGIQRDRGGRSVFNVSAGDSVVLSCTARGDPPPLITWWKDGVQDSTNETRDHFGEPEEPEGS</sequence>
<evidence type="ECO:0000313" key="10">
    <source>
        <dbReference type="Proteomes" id="UP000001555"/>
    </source>
</evidence>
<evidence type="ECO:0000256" key="5">
    <source>
        <dbReference type="ARBA" id="ARBA00023319"/>
    </source>
</evidence>
<evidence type="ECO:0000256" key="2">
    <source>
        <dbReference type="ARBA" id="ARBA00023136"/>
    </source>
</evidence>
<dbReference type="EMBL" id="ABJB010443338">
    <property type="status" value="NOT_ANNOTATED_CDS"/>
    <property type="molecule type" value="Genomic_DNA"/>
</dbReference>
<keyword evidence="10" id="KW-1185">Reference proteome</keyword>
<dbReference type="PaxDb" id="6945-B7PDD0"/>
<reference evidence="9" key="2">
    <citation type="submission" date="2020-05" db="UniProtKB">
        <authorList>
            <consortium name="EnsemblMetazoa"/>
        </authorList>
    </citation>
    <scope>IDENTIFICATION</scope>
    <source>
        <strain evidence="9">wikel</strain>
    </source>
</reference>
<reference evidence="8 10" key="1">
    <citation type="submission" date="2008-03" db="EMBL/GenBank/DDBJ databases">
        <title>Annotation of Ixodes scapularis.</title>
        <authorList>
            <consortium name="Ixodes scapularis Genome Project Consortium"/>
            <person name="Caler E."/>
            <person name="Hannick L.I."/>
            <person name="Bidwell S."/>
            <person name="Joardar V."/>
            <person name="Thiagarajan M."/>
            <person name="Amedeo P."/>
            <person name="Galinsky K.J."/>
            <person name="Schobel S."/>
            <person name="Inman J."/>
            <person name="Hostetler J."/>
            <person name="Miller J."/>
            <person name="Hammond M."/>
            <person name="Megy K."/>
            <person name="Lawson D."/>
            <person name="Kodira C."/>
            <person name="Sutton G."/>
            <person name="Meyer J."/>
            <person name="Hill C.A."/>
            <person name="Birren B."/>
            <person name="Nene V."/>
            <person name="Collins F."/>
            <person name="Alarcon-Chaidez F."/>
            <person name="Wikel S."/>
            <person name="Strausberg R."/>
        </authorList>
    </citation>
    <scope>NUCLEOTIDE SEQUENCE [LARGE SCALE GENOMIC DNA]</scope>
    <source>
        <strain evidence="10">Wikel</strain>
        <strain evidence="8">Wikel colony</strain>
    </source>
</reference>
<dbReference type="InterPro" id="IPR051275">
    <property type="entry name" value="Cell_adhesion_signaling"/>
</dbReference>
<evidence type="ECO:0000313" key="8">
    <source>
        <dbReference type="EMBL" id="EEC04602.1"/>
    </source>
</evidence>
<organism>
    <name type="scientific">Ixodes scapularis</name>
    <name type="common">Black-legged tick</name>
    <name type="synonym">Deer tick</name>
    <dbReference type="NCBI Taxonomy" id="6945"/>
    <lineage>
        <taxon>Eukaryota</taxon>
        <taxon>Metazoa</taxon>
        <taxon>Ecdysozoa</taxon>
        <taxon>Arthropoda</taxon>
        <taxon>Chelicerata</taxon>
        <taxon>Arachnida</taxon>
        <taxon>Acari</taxon>
        <taxon>Parasitiformes</taxon>
        <taxon>Ixodida</taxon>
        <taxon>Ixodoidea</taxon>
        <taxon>Ixodidae</taxon>
        <taxon>Ixodinae</taxon>
        <taxon>Ixodes</taxon>
    </lineage>
</organism>
<evidence type="ECO:0000256" key="4">
    <source>
        <dbReference type="ARBA" id="ARBA00023180"/>
    </source>
</evidence>
<dbReference type="EMBL" id="DS689338">
    <property type="protein sequence ID" value="EEC04602.1"/>
    <property type="molecule type" value="Genomic_DNA"/>
</dbReference>